<accession>A0ABP7NJ18</accession>
<dbReference type="Proteomes" id="UP001418444">
    <property type="component" value="Unassembled WGS sequence"/>
</dbReference>
<gene>
    <name evidence="2" type="ORF">GCM10022231_01700</name>
</gene>
<dbReference type="RefSeq" id="WP_344779627.1">
    <property type="nucleotide sequence ID" value="NZ_BAAAZW010000001.1"/>
</dbReference>
<dbReference type="InterPro" id="IPR057326">
    <property type="entry name" value="KR_dom"/>
</dbReference>
<dbReference type="PRINTS" id="PR00081">
    <property type="entry name" value="GDHRDH"/>
</dbReference>
<dbReference type="SUPFAM" id="SSF51735">
    <property type="entry name" value="NAD(P)-binding Rossmann-fold domains"/>
    <property type="match status" value="1"/>
</dbReference>
<dbReference type="InterPro" id="IPR036291">
    <property type="entry name" value="NAD(P)-bd_dom_sf"/>
</dbReference>
<dbReference type="SMART" id="SM00822">
    <property type="entry name" value="PKS_KR"/>
    <property type="match status" value="1"/>
</dbReference>
<dbReference type="Gene3D" id="3.40.50.720">
    <property type="entry name" value="NAD(P)-binding Rossmann-like Domain"/>
    <property type="match status" value="1"/>
</dbReference>
<dbReference type="PANTHER" id="PTHR44656">
    <property type="entry name" value="DEHYDROGENASE/REDUCTASE SDR FAMILY MEMBER 12"/>
    <property type="match status" value="1"/>
</dbReference>
<feature type="domain" description="Ketoreductase" evidence="1">
    <location>
        <begin position="41"/>
        <end position="221"/>
    </location>
</feature>
<dbReference type="Pfam" id="PF00106">
    <property type="entry name" value="adh_short"/>
    <property type="match status" value="1"/>
</dbReference>
<sequence length="316" mass="33809">MHVWDTLLDRSVIAGYSRLGYALRAAGRSDDDPRPGALAGRTVAVTGATSGIGAAIAEGVAALGAHVIVVGRDGERAQRVTAGIVERCPQARVSVELGDVSDAEQVRDLAARLNRRDVDALVHNAGVMPPERTDSPDGHELSLATHVLGPIALTELLLPALRRSPDARVVFMSSGGMYTAPLPVDDLDYRDGQYWGARAYAGSKRIQTALVPLLADRWAAAGVMVAGMHPGWVDTPGVSGSLPRFATLAGPLLRGPAAGADTAVWLLGTEPAPPTGGFWHDRRRRPEHYLRRTRFSEAERRAVGERVARIVDDEYR</sequence>
<reference evidence="3" key="1">
    <citation type="journal article" date="2019" name="Int. J. Syst. Evol. Microbiol.">
        <title>The Global Catalogue of Microorganisms (GCM) 10K type strain sequencing project: providing services to taxonomists for standard genome sequencing and annotation.</title>
        <authorList>
            <consortium name="The Broad Institute Genomics Platform"/>
            <consortium name="The Broad Institute Genome Sequencing Center for Infectious Disease"/>
            <person name="Wu L."/>
            <person name="Ma J."/>
        </authorList>
    </citation>
    <scope>NUCLEOTIDE SEQUENCE [LARGE SCALE GENOMIC DNA]</scope>
    <source>
        <strain evidence="3">JCM 16923</strain>
    </source>
</reference>
<dbReference type="InterPro" id="IPR002347">
    <property type="entry name" value="SDR_fam"/>
</dbReference>
<evidence type="ECO:0000259" key="1">
    <source>
        <dbReference type="SMART" id="SM00822"/>
    </source>
</evidence>
<organism evidence="2 3">
    <name type="scientific">Gordonia caeni</name>
    <dbReference type="NCBI Taxonomy" id="1007097"/>
    <lineage>
        <taxon>Bacteria</taxon>
        <taxon>Bacillati</taxon>
        <taxon>Actinomycetota</taxon>
        <taxon>Actinomycetes</taxon>
        <taxon>Mycobacteriales</taxon>
        <taxon>Gordoniaceae</taxon>
        <taxon>Gordonia</taxon>
    </lineage>
</organism>
<keyword evidence="3" id="KW-1185">Reference proteome</keyword>
<name>A0ABP7NJ18_9ACTN</name>
<dbReference type="InterPro" id="IPR052992">
    <property type="entry name" value="SDR_member_12"/>
</dbReference>
<evidence type="ECO:0000313" key="2">
    <source>
        <dbReference type="EMBL" id="GAA3948218.1"/>
    </source>
</evidence>
<dbReference type="EMBL" id="BAAAZW010000001">
    <property type="protein sequence ID" value="GAA3948218.1"/>
    <property type="molecule type" value="Genomic_DNA"/>
</dbReference>
<comment type="caution">
    <text evidence="2">The sequence shown here is derived from an EMBL/GenBank/DDBJ whole genome shotgun (WGS) entry which is preliminary data.</text>
</comment>
<proteinExistence type="predicted"/>
<dbReference type="PANTHER" id="PTHR44656:SF7">
    <property type="entry name" value="DEHYDROGENASE_REDUCTASE SDR FAMILY MEMBER 12"/>
    <property type="match status" value="1"/>
</dbReference>
<evidence type="ECO:0000313" key="3">
    <source>
        <dbReference type="Proteomes" id="UP001418444"/>
    </source>
</evidence>
<protein>
    <submittedName>
        <fullName evidence="2">SDR family oxidoreductase</fullName>
    </submittedName>
</protein>